<dbReference type="NCBIfam" id="TIGR00756">
    <property type="entry name" value="PPR"/>
    <property type="match status" value="1"/>
</dbReference>
<evidence type="ECO:0000256" key="1">
    <source>
        <dbReference type="ARBA" id="ARBA00022737"/>
    </source>
</evidence>
<evidence type="ECO:0000313" key="3">
    <source>
        <dbReference type="Proteomes" id="UP000187609"/>
    </source>
</evidence>
<organism evidence="2 3">
    <name type="scientific">Nicotiana attenuata</name>
    <name type="common">Coyote tobacco</name>
    <dbReference type="NCBI Taxonomy" id="49451"/>
    <lineage>
        <taxon>Eukaryota</taxon>
        <taxon>Viridiplantae</taxon>
        <taxon>Streptophyta</taxon>
        <taxon>Embryophyta</taxon>
        <taxon>Tracheophyta</taxon>
        <taxon>Spermatophyta</taxon>
        <taxon>Magnoliopsida</taxon>
        <taxon>eudicotyledons</taxon>
        <taxon>Gunneridae</taxon>
        <taxon>Pentapetalae</taxon>
        <taxon>asterids</taxon>
        <taxon>lamiids</taxon>
        <taxon>Solanales</taxon>
        <taxon>Solanaceae</taxon>
        <taxon>Nicotianoideae</taxon>
        <taxon>Nicotianeae</taxon>
        <taxon>Nicotiana</taxon>
    </lineage>
</organism>
<dbReference type="Gramene" id="OIT06480">
    <property type="protein sequence ID" value="OIT06480"/>
    <property type="gene ID" value="A4A49_29890"/>
</dbReference>
<dbReference type="Gene3D" id="1.25.40.10">
    <property type="entry name" value="Tetratricopeptide repeat domain"/>
    <property type="match status" value="1"/>
</dbReference>
<accession>A0A1J6J130</accession>
<dbReference type="Proteomes" id="UP000187609">
    <property type="component" value="Unassembled WGS sequence"/>
</dbReference>
<keyword evidence="1" id="KW-0677">Repeat</keyword>
<dbReference type="InterPro" id="IPR002885">
    <property type="entry name" value="PPR_rpt"/>
</dbReference>
<reference evidence="2" key="1">
    <citation type="submission" date="2016-11" db="EMBL/GenBank/DDBJ databases">
        <title>The genome of Nicotiana attenuata.</title>
        <authorList>
            <person name="Xu S."/>
            <person name="Brockmoeller T."/>
            <person name="Gaquerel E."/>
            <person name="Navarro A."/>
            <person name="Kuhl H."/>
            <person name="Gase K."/>
            <person name="Ling Z."/>
            <person name="Zhou W."/>
            <person name="Kreitzer C."/>
            <person name="Stanke M."/>
            <person name="Tang H."/>
            <person name="Lyons E."/>
            <person name="Pandey P."/>
            <person name="Pandey S.P."/>
            <person name="Timmermann B."/>
            <person name="Baldwin I.T."/>
        </authorList>
    </citation>
    <scope>NUCLEOTIDE SEQUENCE [LARGE SCALE GENOMIC DNA]</scope>
    <source>
        <strain evidence="2">UT</strain>
    </source>
</reference>
<dbReference type="OMA" id="RLCLSNH"/>
<dbReference type="SMR" id="A0A1J6J130"/>
<sequence length="246" mass="28020">MRSILKLRFLSSQSLVSRFTPNSLPFTSSSRTEPTTTSTNTTTCLTQEELTQINLLIPRLCSSNHLKEAANLITTAFLTNPSLESLSLSIFIHRLSLEPDLIQPMYFLNRLKYTPKTQSFLIPICKKFVSLYFRDRQAKKALKIFHWVSRPDFPCVVDYGFCALFVNGFCKNGMVVDGLKILRMMVVGNLKVGDEVRMSVYRCLLREARIKEAQELNEALKCAENGDKGNEEVVAFLDSMISNWIE</sequence>
<dbReference type="KEGG" id="nau:109211564"/>
<evidence type="ECO:0008006" key="4">
    <source>
        <dbReference type="Google" id="ProtNLM"/>
    </source>
</evidence>
<keyword evidence="3" id="KW-1185">Reference proteome</keyword>
<dbReference type="AlphaFoldDB" id="A0A1J6J130"/>
<protein>
    <recommendedName>
        <fullName evidence="4">Pentatricopeptide repeat-containing protein</fullName>
    </recommendedName>
</protein>
<name>A0A1J6J130_NICAT</name>
<comment type="caution">
    <text evidence="2">The sequence shown here is derived from an EMBL/GenBank/DDBJ whole genome shotgun (WGS) entry which is preliminary data.</text>
</comment>
<dbReference type="InterPro" id="IPR011990">
    <property type="entry name" value="TPR-like_helical_dom_sf"/>
</dbReference>
<evidence type="ECO:0000313" key="2">
    <source>
        <dbReference type="EMBL" id="OIT06480.1"/>
    </source>
</evidence>
<proteinExistence type="predicted"/>
<dbReference type="EMBL" id="MJEQ01037184">
    <property type="protein sequence ID" value="OIT06480.1"/>
    <property type="molecule type" value="Genomic_DNA"/>
</dbReference>
<dbReference type="OrthoDB" id="1938089at2759"/>
<gene>
    <name evidence="2" type="ORF">A4A49_29890</name>
</gene>